<evidence type="ECO:0000256" key="8">
    <source>
        <dbReference type="ARBA" id="ARBA00022989"/>
    </source>
</evidence>
<dbReference type="KEGG" id="euz:DVS28_a1163"/>
<keyword evidence="6 10" id="KW-0812">Transmembrane</keyword>
<proteinExistence type="inferred from homology"/>
<dbReference type="GO" id="GO:0071978">
    <property type="term" value="P:bacterial-type flagellum-dependent swarming motility"/>
    <property type="evidence" value="ECO:0007669"/>
    <property type="project" value="TreeGrafter"/>
</dbReference>
<feature type="region of interest" description="Disordered" evidence="11">
    <location>
        <begin position="1"/>
        <end position="26"/>
    </location>
</feature>
<dbReference type="RefSeq" id="WP_164709981.1">
    <property type="nucleotide sequence ID" value="NZ_CP031165.1"/>
</dbReference>
<dbReference type="GO" id="GO:0005886">
    <property type="term" value="C:plasma membrane"/>
    <property type="evidence" value="ECO:0007669"/>
    <property type="project" value="UniProtKB-SubCell"/>
</dbReference>
<evidence type="ECO:0000256" key="6">
    <source>
        <dbReference type="ARBA" id="ARBA00022692"/>
    </source>
</evidence>
<comment type="similarity">
    <text evidence="3 10">Belongs to the FliL family.</text>
</comment>
<keyword evidence="4 10" id="KW-1003">Cell membrane</keyword>
<keyword evidence="7 10" id="KW-0283">Flagellar rotation</keyword>
<reference evidence="12 13" key="1">
    <citation type="submission" date="2018-09" db="EMBL/GenBank/DDBJ databases">
        <title>Complete genome sequence of Euzebya sp. DY32-46 isolated from seawater of Pacific Ocean.</title>
        <authorList>
            <person name="Xu L."/>
            <person name="Wu Y.-H."/>
            <person name="Xu X.-W."/>
        </authorList>
    </citation>
    <scope>NUCLEOTIDE SEQUENCE [LARGE SCALE GENOMIC DNA]</scope>
    <source>
        <strain evidence="12 13">DY32-46</strain>
    </source>
</reference>
<dbReference type="PANTHER" id="PTHR35091:SF2">
    <property type="entry name" value="FLAGELLAR PROTEIN FLIL"/>
    <property type="match status" value="1"/>
</dbReference>
<keyword evidence="8 10" id="KW-1133">Transmembrane helix</keyword>
<gene>
    <name evidence="12" type="ORF">DVS28_a1163</name>
</gene>
<evidence type="ECO:0000256" key="7">
    <source>
        <dbReference type="ARBA" id="ARBA00022779"/>
    </source>
</evidence>
<evidence type="ECO:0000256" key="5">
    <source>
        <dbReference type="ARBA" id="ARBA00022500"/>
    </source>
</evidence>
<accession>A0A346XUG6</accession>
<keyword evidence="12" id="KW-0966">Cell projection</keyword>
<evidence type="ECO:0000256" key="11">
    <source>
        <dbReference type="SAM" id="MobiDB-lite"/>
    </source>
</evidence>
<evidence type="ECO:0000256" key="4">
    <source>
        <dbReference type="ARBA" id="ARBA00022475"/>
    </source>
</evidence>
<keyword evidence="9 10" id="KW-0472">Membrane</keyword>
<keyword evidence="13" id="KW-1185">Reference proteome</keyword>
<dbReference type="AlphaFoldDB" id="A0A346XUG6"/>
<keyword evidence="12" id="KW-0969">Cilium</keyword>
<comment type="subcellular location">
    <subcellularLocation>
        <location evidence="2">Cell membrane</location>
        <topology evidence="2">Single-pass membrane protein</topology>
    </subcellularLocation>
</comment>
<dbReference type="InterPro" id="IPR005503">
    <property type="entry name" value="FliL"/>
</dbReference>
<feature type="transmembrane region" description="Helical" evidence="10">
    <location>
        <begin position="33"/>
        <end position="53"/>
    </location>
</feature>
<sequence>MARKKKADDAEAAGTDTAKTPDDDGAKKKGGMLPAIIVAVAVLAGGAMAGGVIGGGSGAAAAAGPAPEPTPTPMALGTVIEMDSITLNLVGEGMHFLKLGVAVELGPDTVEEPPSAPIYDVIIDLFGDYTYADLLAPDARDVTKEQLLAQLSAIYGESIVRVYYTEFVMQ</sequence>
<evidence type="ECO:0000256" key="2">
    <source>
        <dbReference type="ARBA" id="ARBA00004162"/>
    </source>
</evidence>
<keyword evidence="5 10" id="KW-0145">Chemotaxis</keyword>
<keyword evidence="12" id="KW-0282">Flagellum</keyword>
<dbReference type="Proteomes" id="UP000264006">
    <property type="component" value="Chromosome"/>
</dbReference>
<dbReference type="GO" id="GO:0006935">
    <property type="term" value="P:chemotaxis"/>
    <property type="evidence" value="ECO:0007669"/>
    <property type="project" value="UniProtKB-KW"/>
</dbReference>
<evidence type="ECO:0000256" key="1">
    <source>
        <dbReference type="ARBA" id="ARBA00002254"/>
    </source>
</evidence>
<dbReference type="Pfam" id="PF03748">
    <property type="entry name" value="FliL"/>
    <property type="match status" value="1"/>
</dbReference>
<protein>
    <recommendedName>
        <fullName evidence="10">Flagellar protein FliL</fullName>
    </recommendedName>
</protein>
<evidence type="ECO:0000256" key="10">
    <source>
        <dbReference type="RuleBase" id="RU364125"/>
    </source>
</evidence>
<evidence type="ECO:0000256" key="9">
    <source>
        <dbReference type="ARBA" id="ARBA00023136"/>
    </source>
</evidence>
<dbReference type="EMBL" id="CP031165">
    <property type="protein sequence ID" value="AXV05863.1"/>
    <property type="molecule type" value="Genomic_DNA"/>
</dbReference>
<evidence type="ECO:0000256" key="3">
    <source>
        <dbReference type="ARBA" id="ARBA00008281"/>
    </source>
</evidence>
<dbReference type="GO" id="GO:0009425">
    <property type="term" value="C:bacterial-type flagellum basal body"/>
    <property type="evidence" value="ECO:0007669"/>
    <property type="project" value="InterPro"/>
</dbReference>
<evidence type="ECO:0000313" key="13">
    <source>
        <dbReference type="Proteomes" id="UP000264006"/>
    </source>
</evidence>
<dbReference type="PANTHER" id="PTHR35091">
    <property type="entry name" value="FLAGELLAR PROTEIN FLIL"/>
    <property type="match status" value="1"/>
</dbReference>
<organism evidence="12 13">
    <name type="scientific">Euzebya pacifica</name>
    <dbReference type="NCBI Taxonomy" id="1608957"/>
    <lineage>
        <taxon>Bacteria</taxon>
        <taxon>Bacillati</taxon>
        <taxon>Actinomycetota</taxon>
        <taxon>Nitriliruptoria</taxon>
        <taxon>Euzebyales</taxon>
    </lineage>
</organism>
<evidence type="ECO:0000313" key="12">
    <source>
        <dbReference type="EMBL" id="AXV05863.1"/>
    </source>
</evidence>
<comment type="function">
    <text evidence="1 10">Controls the rotational direction of flagella during chemotaxis.</text>
</comment>
<name>A0A346XUG6_9ACTN</name>